<proteinExistence type="predicted"/>
<evidence type="ECO:0000313" key="2">
    <source>
        <dbReference type="Proteomes" id="UP000000387"/>
    </source>
</evidence>
<evidence type="ECO:0000313" key="1">
    <source>
        <dbReference type="EMBL" id="ADP40450.1"/>
    </source>
</evidence>
<dbReference type="EMBL" id="CP002280">
    <property type="protein sequence ID" value="ADP40450.1"/>
    <property type="molecule type" value="Genomic_DNA"/>
</dbReference>
<name>E3H3I8_ROTDC</name>
<sequence length="59" mass="6774">MHTREQVVFGRAGKIFLPARTKNHLLTFKHKIARDIARVLNALARVIRAIANLVDVINW</sequence>
<dbReference type="HOGENOM" id="CLU_2957864_0_0_11"/>
<organism evidence="1 2">
    <name type="scientific">Rothia dentocariosa (strain ATCC 17931 / CDC X599 / XDIA)</name>
    <dbReference type="NCBI Taxonomy" id="762948"/>
    <lineage>
        <taxon>Bacteria</taxon>
        <taxon>Bacillati</taxon>
        <taxon>Actinomycetota</taxon>
        <taxon>Actinomycetes</taxon>
        <taxon>Micrococcales</taxon>
        <taxon>Micrococcaceae</taxon>
        <taxon>Rothia</taxon>
    </lineage>
</organism>
<dbReference type="AlphaFoldDB" id="E3H3I8"/>
<reference evidence="2" key="1">
    <citation type="submission" date="2010-10" db="EMBL/GenBank/DDBJ databases">
        <title>The complete genome of Rothia dentocariosa ATCC 17931.</title>
        <authorList>
            <person name="Muzny D."/>
            <person name="Qin X."/>
            <person name="Buhay C."/>
            <person name="Dugan-Rocha S."/>
            <person name="Ding Y."/>
            <person name="Chen G."/>
            <person name="Hawes A."/>
            <person name="Holder M."/>
            <person name="Jhangiani S."/>
            <person name="Johnson A."/>
            <person name="Khan Z."/>
            <person name="Li Z."/>
            <person name="Liu W."/>
            <person name="Liu X."/>
            <person name="Perez L."/>
            <person name="Shen H."/>
            <person name="Wang Q."/>
            <person name="Watt J."/>
            <person name="Xi L."/>
            <person name="Xin Y."/>
            <person name="Zhou J."/>
            <person name="Deng J."/>
            <person name="Jiang H."/>
            <person name="Liu Y."/>
            <person name="Qu J."/>
            <person name="Song X.-Z."/>
            <person name="Zhang L."/>
            <person name="Villasana D."/>
            <person name="Johnson A."/>
            <person name="Liu J."/>
            <person name="Liyanage D."/>
            <person name="Lorensuhewa L."/>
            <person name="Robinson T."/>
            <person name="Song A."/>
            <person name="Song B.-B."/>
            <person name="Dinh H."/>
            <person name="Thornton R."/>
            <person name="Coyle M."/>
            <person name="Francisco L."/>
            <person name="Jackson L."/>
            <person name="Javaid M."/>
            <person name="Korchina V."/>
            <person name="Kovar C."/>
            <person name="Mata R."/>
            <person name="Mathew T."/>
            <person name="Ngo R."/>
            <person name="Nguyen L."/>
            <person name="Nguyen N."/>
            <person name="Okwuonu G."/>
            <person name="Ongeri F."/>
            <person name="Pham C."/>
            <person name="Simmons D."/>
            <person name="Wilczek-Boney K."/>
            <person name="Hale W."/>
            <person name="Jakkamsetti A."/>
            <person name="Pham P."/>
            <person name="Ruth R."/>
            <person name="San Lucas F."/>
            <person name="Warren J."/>
            <person name="Zhang J."/>
            <person name="Zhao Z."/>
            <person name="Zhou C."/>
            <person name="Zhu D."/>
            <person name="Lee S."/>
            <person name="Bess C."/>
            <person name="Blankenburg K."/>
            <person name="Forbes L."/>
            <person name="Fu Q."/>
            <person name="Gubbala S."/>
            <person name="Hirani K."/>
            <person name="Jayaseelan J.C."/>
            <person name="Lara F."/>
            <person name="Munidasa M."/>
            <person name="Palculict T."/>
            <person name="Patil S."/>
            <person name="Pu L.-L."/>
            <person name="Saada N."/>
            <person name="Tang L."/>
            <person name="Weissenberger G."/>
            <person name="Zhu Y."/>
            <person name="Hemphill L."/>
            <person name="Shang Y."/>
            <person name="Youmans B."/>
            <person name="Ayvaz T."/>
            <person name="Ross M."/>
            <person name="Santibanez J."/>
            <person name="Aqrawi P."/>
            <person name="Gross S."/>
            <person name="Joshi V."/>
            <person name="Fowler G."/>
            <person name="Nazareth L."/>
            <person name="Reid J."/>
            <person name="Worley K."/>
            <person name="Petrosino J."/>
            <person name="Highlander S."/>
            <person name="Gibbs R."/>
        </authorList>
    </citation>
    <scope>NUCLEOTIDE SEQUENCE [LARGE SCALE GENOMIC DNA]</scope>
    <source>
        <strain evidence="2">ATCC 17931 / CDC X599 / XDIA</strain>
    </source>
</reference>
<accession>E3H3I8</accession>
<dbReference type="KEGG" id="rdn:HMPREF0733_10993"/>
<protein>
    <submittedName>
        <fullName evidence="1">Uncharacterized protein</fullName>
    </submittedName>
</protein>
<gene>
    <name evidence="1" type="ordered locus">HMPREF0733_10993</name>
</gene>
<dbReference type="Proteomes" id="UP000000387">
    <property type="component" value="Chromosome"/>
</dbReference>